<sequence>MVQSEGGQSGFPKQALGLALSEDIRNQSVSVGRTWKARVRAGSSRLQDTPGSQCGKGSQRSPGQEGGIQKDPQSGSFRLCQSITKPGGDVTLPGPTPPLASLPFTPGCPCEDDTSWVGEGLCPGTNMKVLPRPASSVGGIWLDASPQLDSAQLQQLLSWRLGQMNPNAH</sequence>
<evidence type="ECO:0000256" key="1">
    <source>
        <dbReference type="SAM" id="MobiDB-lite"/>
    </source>
</evidence>
<name>A0ABQ9UUR5_SAGOE</name>
<feature type="compositionally biased region" description="Polar residues" evidence="1">
    <location>
        <begin position="44"/>
        <end position="62"/>
    </location>
</feature>
<keyword evidence="3" id="KW-1185">Reference proteome</keyword>
<comment type="caution">
    <text evidence="2">The sequence shown here is derived from an EMBL/GenBank/DDBJ whole genome shotgun (WGS) entry which is preliminary data.</text>
</comment>
<feature type="region of interest" description="Disordered" evidence="1">
    <location>
        <begin position="27"/>
        <end position="96"/>
    </location>
</feature>
<organism evidence="2 3">
    <name type="scientific">Saguinus oedipus</name>
    <name type="common">Cotton-top tamarin</name>
    <name type="synonym">Oedipomidas oedipus</name>
    <dbReference type="NCBI Taxonomy" id="9490"/>
    <lineage>
        <taxon>Eukaryota</taxon>
        <taxon>Metazoa</taxon>
        <taxon>Chordata</taxon>
        <taxon>Craniata</taxon>
        <taxon>Vertebrata</taxon>
        <taxon>Euteleostomi</taxon>
        <taxon>Mammalia</taxon>
        <taxon>Eutheria</taxon>
        <taxon>Euarchontoglires</taxon>
        <taxon>Primates</taxon>
        <taxon>Haplorrhini</taxon>
        <taxon>Platyrrhini</taxon>
        <taxon>Cebidae</taxon>
        <taxon>Callitrichinae</taxon>
        <taxon>Saguinus</taxon>
    </lineage>
</organism>
<feature type="compositionally biased region" description="Polar residues" evidence="1">
    <location>
        <begin position="71"/>
        <end position="84"/>
    </location>
</feature>
<dbReference type="Proteomes" id="UP001266305">
    <property type="component" value="Unassembled WGS sequence"/>
</dbReference>
<reference evidence="2 3" key="1">
    <citation type="submission" date="2023-05" db="EMBL/GenBank/DDBJ databases">
        <title>B98-5 Cell Line De Novo Hybrid Assembly: An Optical Mapping Approach.</title>
        <authorList>
            <person name="Kananen K."/>
            <person name="Auerbach J.A."/>
            <person name="Kautto E."/>
            <person name="Blachly J.S."/>
        </authorList>
    </citation>
    <scope>NUCLEOTIDE SEQUENCE [LARGE SCALE GENOMIC DNA]</scope>
    <source>
        <strain evidence="2">B95-8</strain>
        <tissue evidence="2">Cell line</tissue>
    </source>
</reference>
<gene>
    <name evidence="2" type="ORF">P7K49_021888</name>
</gene>
<accession>A0ABQ9UUR5</accession>
<proteinExistence type="predicted"/>
<protein>
    <submittedName>
        <fullName evidence="2">Uncharacterized protein</fullName>
    </submittedName>
</protein>
<dbReference type="EMBL" id="JASSZA010000010">
    <property type="protein sequence ID" value="KAK2100540.1"/>
    <property type="molecule type" value="Genomic_DNA"/>
</dbReference>
<evidence type="ECO:0000313" key="2">
    <source>
        <dbReference type="EMBL" id="KAK2100540.1"/>
    </source>
</evidence>
<evidence type="ECO:0000313" key="3">
    <source>
        <dbReference type="Proteomes" id="UP001266305"/>
    </source>
</evidence>